<feature type="region of interest" description="Disordered" evidence="1">
    <location>
        <begin position="533"/>
        <end position="554"/>
    </location>
</feature>
<evidence type="ECO:0000313" key="3">
    <source>
        <dbReference type="Proteomes" id="UP000799753"/>
    </source>
</evidence>
<keyword evidence="3" id="KW-1185">Reference proteome</keyword>
<feature type="compositionally biased region" description="Polar residues" evidence="1">
    <location>
        <begin position="88"/>
        <end position="103"/>
    </location>
</feature>
<feature type="region of interest" description="Disordered" evidence="1">
    <location>
        <begin position="440"/>
        <end position="465"/>
    </location>
</feature>
<proteinExistence type="predicted"/>
<name>A0A6A6S9Q7_9PLEO</name>
<sequence>MGKSKVNKSVASLLRRPNMLSITTDRRPVASSLHSHPSQSLHLHLCSTASPLSHGASADHPAQPGTENSRIEQTRVVHRPMTPATPLQPCQRSGRNLSQSSDGGVSLDEPQTPVRRTARCPPTTPSLSMSANVGRRRAQHDSMLLRSPARPGHSSRMKQIFQEAGMATPCHDSVTLYPQLPSISRASSPESREQRCQILVPNIAGNHHGLILPSPEALSALPDIEQGCESPALSSEHFSESWTDDSEYINLGPRDRRSMESSQNLVLGWLGTVSETDGPDGNIVPDDVLSKCDTSLEHNGQDLNTTVQPPAGEKKQSRPLYDSHLLPSKTTHFRASQAPPSDPFVTRHDSAIESLVERRYISTESFRKPPLSARTQRHISDTCKRLYLDNPVSSPTNDLASSSPCGLRNRHTPVPKDMQDRDDGGIQLSPLSPNVCIERGPSRYHSARNSPTKSSAIFSTPPRMQNKRMKENLASEAETIYSSRSLSLANAFGSTLLITPTRRPGCTLEGNTIENELPQSARKSRALVNARMNERMRRLSSASTSTGTKGLEER</sequence>
<feature type="compositionally biased region" description="Polar residues" evidence="1">
    <location>
        <begin position="447"/>
        <end position="458"/>
    </location>
</feature>
<dbReference type="Proteomes" id="UP000799753">
    <property type="component" value="Unassembled WGS sequence"/>
</dbReference>
<evidence type="ECO:0000313" key="2">
    <source>
        <dbReference type="EMBL" id="KAF2643473.1"/>
    </source>
</evidence>
<feature type="region of interest" description="Disordered" evidence="1">
    <location>
        <begin position="292"/>
        <end position="319"/>
    </location>
</feature>
<organism evidence="2 3">
    <name type="scientific">Massarina eburnea CBS 473.64</name>
    <dbReference type="NCBI Taxonomy" id="1395130"/>
    <lineage>
        <taxon>Eukaryota</taxon>
        <taxon>Fungi</taxon>
        <taxon>Dikarya</taxon>
        <taxon>Ascomycota</taxon>
        <taxon>Pezizomycotina</taxon>
        <taxon>Dothideomycetes</taxon>
        <taxon>Pleosporomycetidae</taxon>
        <taxon>Pleosporales</taxon>
        <taxon>Massarineae</taxon>
        <taxon>Massarinaceae</taxon>
        <taxon>Massarina</taxon>
    </lineage>
</organism>
<feature type="region of interest" description="Disordered" evidence="1">
    <location>
        <begin position="82"/>
        <end position="155"/>
    </location>
</feature>
<reference evidence="2" key="1">
    <citation type="journal article" date="2020" name="Stud. Mycol.">
        <title>101 Dothideomycetes genomes: a test case for predicting lifestyles and emergence of pathogens.</title>
        <authorList>
            <person name="Haridas S."/>
            <person name="Albert R."/>
            <person name="Binder M."/>
            <person name="Bloem J."/>
            <person name="Labutti K."/>
            <person name="Salamov A."/>
            <person name="Andreopoulos B."/>
            <person name="Baker S."/>
            <person name="Barry K."/>
            <person name="Bills G."/>
            <person name="Bluhm B."/>
            <person name="Cannon C."/>
            <person name="Castanera R."/>
            <person name="Culley D."/>
            <person name="Daum C."/>
            <person name="Ezra D."/>
            <person name="Gonzalez J."/>
            <person name="Henrissat B."/>
            <person name="Kuo A."/>
            <person name="Liang C."/>
            <person name="Lipzen A."/>
            <person name="Lutzoni F."/>
            <person name="Magnuson J."/>
            <person name="Mondo S."/>
            <person name="Nolan M."/>
            <person name="Ohm R."/>
            <person name="Pangilinan J."/>
            <person name="Park H.-J."/>
            <person name="Ramirez L."/>
            <person name="Alfaro M."/>
            <person name="Sun H."/>
            <person name="Tritt A."/>
            <person name="Yoshinaga Y."/>
            <person name="Zwiers L.-H."/>
            <person name="Turgeon B."/>
            <person name="Goodwin S."/>
            <person name="Spatafora J."/>
            <person name="Crous P."/>
            <person name="Grigoriev I."/>
        </authorList>
    </citation>
    <scope>NUCLEOTIDE SEQUENCE</scope>
    <source>
        <strain evidence="2">CBS 473.64</strain>
    </source>
</reference>
<dbReference type="AlphaFoldDB" id="A0A6A6S9Q7"/>
<accession>A0A6A6S9Q7</accession>
<evidence type="ECO:0000256" key="1">
    <source>
        <dbReference type="SAM" id="MobiDB-lite"/>
    </source>
</evidence>
<protein>
    <submittedName>
        <fullName evidence="2">Uncharacterized protein</fullName>
    </submittedName>
</protein>
<feature type="region of interest" description="Disordered" evidence="1">
    <location>
        <begin position="51"/>
        <end position="70"/>
    </location>
</feature>
<dbReference type="OrthoDB" id="3801515at2759"/>
<gene>
    <name evidence="2" type="ORF">P280DRAFT_478233</name>
</gene>
<dbReference type="EMBL" id="MU006780">
    <property type="protein sequence ID" value="KAF2643473.1"/>
    <property type="molecule type" value="Genomic_DNA"/>
</dbReference>